<keyword evidence="4" id="KW-1185">Reference proteome</keyword>
<reference evidence="3" key="4">
    <citation type="submission" date="2020-10" db="EMBL/GenBank/DDBJ databases">
        <authorList>
            <person name="Bassil N.M."/>
            <person name="Lloyd J.R."/>
        </authorList>
    </citation>
    <scope>NUCLEOTIDE SEQUENCE</scope>
    <source>
        <strain evidence="3">NB2006</strain>
    </source>
</reference>
<reference evidence="2 4" key="1">
    <citation type="submission" date="2016-10" db="EMBL/GenBank/DDBJ databases">
        <title>Draft genome sequences of four alkaliphilic bacteria belonging to the Anaerobacillus genus.</title>
        <authorList>
            <person name="Bassil N.M."/>
            <person name="Lloyd J.R."/>
        </authorList>
    </citation>
    <scope>NUCLEOTIDE SEQUENCE [LARGE SCALE GENOMIC DNA]</scope>
    <source>
        <strain evidence="2 4">NB2006</strain>
    </source>
</reference>
<dbReference type="EMBL" id="LQXD01000058">
    <property type="protein sequence ID" value="OIJ21062.1"/>
    <property type="molecule type" value="Genomic_DNA"/>
</dbReference>
<feature type="transmembrane region" description="Helical" evidence="1">
    <location>
        <begin position="31"/>
        <end position="48"/>
    </location>
</feature>
<keyword evidence="1" id="KW-1133">Transmembrane helix</keyword>
<protein>
    <submittedName>
        <fullName evidence="2">Uncharacterized protein</fullName>
    </submittedName>
</protein>
<sequence length="80" mass="9070">MLINIMTGIFVLGVSLFFLAGWLIFIASFHPVILIPITAILVWILAVFGERKIVKYRRGFRVVQILLATLALIYLIVINI</sequence>
<reference evidence="3 4" key="2">
    <citation type="journal article" date="2017" name="Genome Announc.">
        <title>Draft Genome Sequences of Four Alkaliphilic Bacteria Belonging to the Anaerobacillus Genus.</title>
        <authorList>
            <person name="Bassil N.M."/>
            <person name="Lloyd J.R."/>
        </authorList>
    </citation>
    <scope>NUCLEOTIDE SEQUENCE [LARGE SCALE GENOMIC DNA]</scope>
    <source>
        <strain evidence="3 4">NB2006</strain>
    </source>
</reference>
<feature type="transmembrane region" description="Helical" evidence="1">
    <location>
        <begin position="60"/>
        <end position="78"/>
    </location>
</feature>
<evidence type="ECO:0000313" key="2">
    <source>
        <dbReference type="EMBL" id="OIJ21062.1"/>
    </source>
</evidence>
<dbReference type="EMBL" id="CP063356">
    <property type="protein sequence ID" value="QOY38078.1"/>
    <property type="molecule type" value="Genomic_DNA"/>
</dbReference>
<dbReference type="Proteomes" id="UP000180175">
    <property type="component" value="Chromosome"/>
</dbReference>
<evidence type="ECO:0000256" key="1">
    <source>
        <dbReference type="SAM" id="Phobius"/>
    </source>
</evidence>
<accession>A0A1S2M8B2</accession>
<proteinExistence type="predicted"/>
<dbReference type="AlphaFoldDB" id="A0A1S2M8B2"/>
<feature type="transmembrane region" description="Helical" evidence="1">
    <location>
        <begin position="7"/>
        <end position="25"/>
    </location>
</feature>
<evidence type="ECO:0000313" key="3">
    <source>
        <dbReference type="EMBL" id="QOY38078.1"/>
    </source>
</evidence>
<name>A0A1S2M8B2_9BACI</name>
<keyword evidence="1" id="KW-0472">Membrane</keyword>
<dbReference type="RefSeq" id="WP_071316376.1">
    <property type="nucleotide sequence ID" value="NZ_CP063356.2"/>
</dbReference>
<gene>
    <name evidence="3" type="ORF">AWH56_011375</name>
    <name evidence="2" type="ORF">AWH56_06600</name>
</gene>
<dbReference type="OrthoDB" id="2974707at2"/>
<reference evidence="3 4" key="3">
    <citation type="journal article" date="2019" name="Int. J. Syst. Evol. Microbiol.">
        <title>Anaerobacillus isosaccharinicus sp. nov., an alkaliphilic bacterium which degrades isosaccharinic acid.</title>
        <authorList>
            <person name="Bassil N.M."/>
            <person name="Lloyd J.R."/>
        </authorList>
    </citation>
    <scope>NUCLEOTIDE SEQUENCE [LARGE SCALE GENOMIC DNA]</scope>
    <source>
        <strain evidence="3 4">NB2006</strain>
    </source>
</reference>
<organism evidence="2 4">
    <name type="scientific">Anaerobacillus isosaccharinicus</name>
    <dbReference type="NCBI Taxonomy" id="1532552"/>
    <lineage>
        <taxon>Bacteria</taxon>
        <taxon>Bacillati</taxon>
        <taxon>Bacillota</taxon>
        <taxon>Bacilli</taxon>
        <taxon>Bacillales</taxon>
        <taxon>Bacillaceae</taxon>
        <taxon>Anaerobacillus</taxon>
    </lineage>
</organism>
<evidence type="ECO:0000313" key="4">
    <source>
        <dbReference type="Proteomes" id="UP000180175"/>
    </source>
</evidence>
<keyword evidence="1" id="KW-0812">Transmembrane</keyword>
<dbReference type="KEGG" id="aia:AWH56_011375"/>